<protein>
    <submittedName>
        <fullName evidence="1">Uncharacterized protein</fullName>
    </submittedName>
</protein>
<proteinExistence type="predicted"/>
<sequence length="262" mass="31321">MKLIISEEGYRLEMGYEIGFGPPSFKTLTNIIQAFISEDLTVLHPYAERDRERLTMKNELKDQLLDSFHCDVLFDEAEVQANHIKNIIFSHYSKERNLADSAEQKNKLLIEFRNSKLEDIDLSLKDKIKDYLYRTNIRLSIDDCNIDTQEFIKKRIKFYNQEWLLDYEKPVDLKGIYWIEVVSTEDILTWFEINDWWFKCAIVNQDEVVRNYQYFLDYTEEHGTVFDGMVLKIREKKKGLFLRSVLPNLQKILKVDIEISYN</sequence>
<dbReference type="Proteomes" id="UP000317713">
    <property type="component" value="Chromosome"/>
</dbReference>
<accession>A0A517I6Y5</accession>
<dbReference type="RefSeq" id="WP_144616177.1">
    <property type="nucleotide sequence ID" value="NZ_CP042161.1"/>
</dbReference>
<organism evidence="1 2">
    <name type="scientific">Brevibacillus brevis</name>
    <name type="common">Bacillus brevis</name>
    <dbReference type="NCBI Taxonomy" id="1393"/>
    <lineage>
        <taxon>Bacteria</taxon>
        <taxon>Bacillati</taxon>
        <taxon>Bacillota</taxon>
        <taxon>Bacilli</taxon>
        <taxon>Bacillales</taxon>
        <taxon>Paenibacillaceae</taxon>
        <taxon>Brevibacillus</taxon>
    </lineage>
</organism>
<gene>
    <name evidence="1" type="ORF">FPS98_11745</name>
</gene>
<reference evidence="1 2" key="1">
    <citation type="submission" date="2019-07" db="EMBL/GenBank/DDBJ databases">
        <title>Characterization of Brevibacillus brevis HK544, as a potential biocontrol agent.</title>
        <authorList>
            <person name="Kim H."/>
        </authorList>
    </citation>
    <scope>NUCLEOTIDE SEQUENCE [LARGE SCALE GENOMIC DNA]</scope>
    <source>
        <strain evidence="1 2">HK544</strain>
    </source>
</reference>
<name>A0A517I6Y5_BREBE</name>
<evidence type="ECO:0000313" key="2">
    <source>
        <dbReference type="Proteomes" id="UP000317713"/>
    </source>
</evidence>
<dbReference type="AlphaFoldDB" id="A0A517I6Y5"/>
<evidence type="ECO:0000313" key="1">
    <source>
        <dbReference type="EMBL" id="QDS34606.1"/>
    </source>
</evidence>
<dbReference type="EMBL" id="CP042161">
    <property type="protein sequence ID" value="QDS34606.1"/>
    <property type="molecule type" value="Genomic_DNA"/>
</dbReference>